<dbReference type="EMBL" id="CAFBOZ010000225">
    <property type="protein sequence ID" value="CAB5015811.1"/>
    <property type="molecule type" value="Genomic_DNA"/>
</dbReference>
<proteinExistence type="predicted"/>
<dbReference type="AlphaFoldDB" id="A0A6J7QFE0"/>
<feature type="region of interest" description="Disordered" evidence="1">
    <location>
        <begin position="125"/>
        <end position="202"/>
    </location>
</feature>
<feature type="compositionally biased region" description="Polar residues" evidence="1">
    <location>
        <begin position="217"/>
        <end position="226"/>
    </location>
</feature>
<name>A0A6J7QFE0_9ZZZZ</name>
<feature type="compositionally biased region" description="Basic and acidic residues" evidence="1">
    <location>
        <begin position="128"/>
        <end position="160"/>
    </location>
</feature>
<feature type="compositionally biased region" description="Basic residues" evidence="1">
    <location>
        <begin position="53"/>
        <end position="70"/>
    </location>
</feature>
<evidence type="ECO:0000256" key="1">
    <source>
        <dbReference type="SAM" id="MobiDB-lite"/>
    </source>
</evidence>
<reference evidence="2" key="1">
    <citation type="submission" date="2020-05" db="EMBL/GenBank/DDBJ databases">
        <authorList>
            <person name="Chiriac C."/>
            <person name="Salcher M."/>
            <person name="Ghai R."/>
            <person name="Kavagutti S V."/>
        </authorList>
    </citation>
    <scope>NUCLEOTIDE SEQUENCE</scope>
</reference>
<feature type="compositionally biased region" description="Basic residues" evidence="1">
    <location>
        <begin position="84"/>
        <end position="93"/>
    </location>
</feature>
<feature type="region of interest" description="Disordered" evidence="1">
    <location>
        <begin position="1"/>
        <end position="93"/>
    </location>
</feature>
<feature type="region of interest" description="Disordered" evidence="1">
    <location>
        <begin position="207"/>
        <end position="226"/>
    </location>
</feature>
<feature type="compositionally biased region" description="Low complexity" evidence="1">
    <location>
        <begin position="207"/>
        <end position="216"/>
    </location>
</feature>
<accession>A0A6J7QFE0</accession>
<organism evidence="2">
    <name type="scientific">freshwater metagenome</name>
    <dbReference type="NCBI Taxonomy" id="449393"/>
    <lineage>
        <taxon>unclassified sequences</taxon>
        <taxon>metagenomes</taxon>
        <taxon>ecological metagenomes</taxon>
    </lineage>
</organism>
<feature type="compositionally biased region" description="Basic and acidic residues" evidence="1">
    <location>
        <begin position="170"/>
        <end position="187"/>
    </location>
</feature>
<sequence>MQEVVRCGESEGLPVAVPHEVIAARDADPVGATKPYPQPSHQHRRDERGGEARHHHHGLTGKGNPRRHQHDRIDCRRRQQEGKGRRRRHAACHQRACHGHRRALAARQHHACEARHRHRERVVLRQHPLPESHGNECRDRRREQHTQHEEGRGLHHDGHENCGPGLQCRAVEEPRDPALAHEQHHQPNSEPLEGAEPPATSLLRRLSLRSAHASPSEGNSWGTAPP</sequence>
<evidence type="ECO:0000313" key="2">
    <source>
        <dbReference type="EMBL" id="CAB5015811.1"/>
    </source>
</evidence>
<gene>
    <name evidence="2" type="ORF">UFOPK3992_01451</name>
</gene>
<feature type="compositionally biased region" description="Basic and acidic residues" evidence="1">
    <location>
        <begin position="71"/>
        <end position="83"/>
    </location>
</feature>
<protein>
    <submittedName>
        <fullName evidence="2">Unannotated protein</fullName>
    </submittedName>
</protein>